<gene>
    <name evidence="2" type="ORF">Tci_885524</name>
</gene>
<dbReference type="EMBL" id="BKCJ011273342">
    <property type="protein sequence ID" value="GFD13555.1"/>
    <property type="molecule type" value="Genomic_DNA"/>
</dbReference>
<feature type="region of interest" description="Disordered" evidence="1">
    <location>
        <begin position="1"/>
        <end position="39"/>
    </location>
</feature>
<proteinExistence type="predicted"/>
<accession>A0A699TRY0</accession>
<evidence type="ECO:0000256" key="1">
    <source>
        <dbReference type="SAM" id="MobiDB-lite"/>
    </source>
</evidence>
<name>A0A699TRY0_TANCI</name>
<protein>
    <submittedName>
        <fullName evidence="2">Uncharacterized protein</fullName>
    </submittedName>
</protein>
<organism evidence="2">
    <name type="scientific">Tanacetum cinerariifolium</name>
    <name type="common">Dalmatian daisy</name>
    <name type="synonym">Chrysanthemum cinerariifolium</name>
    <dbReference type="NCBI Taxonomy" id="118510"/>
    <lineage>
        <taxon>Eukaryota</taxon>
        <taxon>Viridiplantae</taxon>
        <taxon>Streptophyta</taxon>
        <taxon>Embryophyta</taxon>
        <taxon>Tracheophyta</taxon>
        <taxon>Spermatophyta</taxon>
        <taxon>Magnoliopsida</taxon>
        <taxon>eudicotyledons</taxon>
        <taxon>Gunneridae</taxon>
        <taxon>Pentapetalae</taxon>
        <taxon>asterids</taxon>
        <taxon>campanulids</taxon>
        <taxon>Asterales</taxon>
        <taxon>Asteraceae</taxon>
        <taxon>Asteroideae</taxon>
        <taxon>Anthemideae</taxon>
        <taxon>Anthemidinae</taxon>
        <taxon>Tanacetum</taxon>
    </lineage>
</organism>
<reference evidence="2" key="1">
    <citation type="journal article" date="2019" name="Sci. Rep.">
        <title>Draft genome of Tanacetum cinerariifolium, the natural source of mosquito coil.</title>
        <authorList>
            <person name="Yamashiro T."/>
            <person name="Shiraishi A."/>
            <person name="Satake H."/>
            <person name="Nakayama K."/>
        </authorList>
    </citation>
    <scope>NUCLEOTIDE SEQUENCE</scope>
</reference>
<sequence>MPSFASKPATCPPHHPQKNRRAAGAHGQRALPVHNPAPRRGLEAITQVLPPHLLRYRPAVLRALAALVLRRAHFSGRRLSARGHHARALGEFPRPVFQF</sequence>
<comment type="caution">
    <text evidence="2">The sequence shown here is derived from an EMBL/GenBank/DDBJ whole genome shotgun (WGS) entry which is preliminary data.</text>
</comment>
<feature type="non-terminal residue" evidence="2">
    <location>
        <position position="99"/>
    </location>
</feature>
<evidence type="ECO:0000313" key="2">
    <source>
        <dbReference type="EMBL" id="GFD13555.1"/>
    </source>
</evidence>
<dbReference type="AlphaFoldDB" id="A0A699TRY0"/>